<gene>
    <name evidence="6" type="ORF">NEF87_003871</name>
</gene>
<sequence length="359" mass="40983">MNKRKIGRFQPLPVVPIVLVGAMVNGKPNFLTVGCVGAVNMKPPILMVSLNKSHYSLIGIKKNRTFSINIPSAENVIETDYCGLVSGKSHDKSKIFTTFYGDLETAPMIEECPITCECKLLDTKEFAQDIALFGEISQVYANEEESRTKKFDLLKVNPIFLSGFENLYRNTAESHILGRCYKIGEQYRCTQKLLGPKTCIRGPTVVEKDEFQIIGIEDIDTVEDRNPGEVWAKFQQFAPLIPNRDQSHGLGIYIETEELMKVGKNRYVVGNEIATVEKIPKGMISETIPKQKYAVFTHVGTMANLQQTYDYINEQWHPDKPLYEKTPFGVIIEWYDQRFRRDSEYSELDLYIPIQKKKT</sequence>
<dbReference type="InterPro" id="IPR010499">
    <property type="entry name" value="AraC_E-bd"/>
</dbReference>
<evidence type="ECO:0000313" key="7">
    <source>
        <dbReference type="Proteomes" id="UP001208689"/>
    </source>
</evidence>
<keyword evidence="7" id="KW-1185">Reference proteome</keyword>
<dbReference type="InterPro" id="IPR002563">
    <property type="entry name" value="Flavin_Rdtase-like_dom"/>
</dbReference>
<dbReference type="InterPro" id="IPR012349">
    <property type="entry name" value="Split_barrel_FMN-bd"/>
</dbReference>
<dbReference type="InterPro" id="IPR011256">
    <property type="entry name" value="Reg_factor_effector_dom_sf"/>
</dbReference>
<dbReference type="Pfam" id="PF06445">
    <property type="entry name" value="GyrI-like"/>
    <property type="match status" value="1"/>
</dbReference>
<dbReference type="Gene3D" id="3.20.80.10">
    <property type="entry name" value="Regulatory factor, effector binding domain"/>
    <property type="match status" value="1"/>
</dbReference>
<reference evidence="6" key="1">
    <citation type="submission" date="2022-09" db="EMBL/GenBank/DDBJ databases">
        <title>Actin cytoskeleton and complex cell architecture in an #Asgard archaeon.</title>
        <authorList>
            <person name="Ponce Toledo R.I."/>
            <person name="Schleper C."/>
            <person name="Rodrigues Oliveira T."/>
            <person name="Wollweber F."/>
            <person name="Xu J."/>
            <person name="Rittmann S."/>
            <person name="Klingl A."/>
            <person name="Pilhofer M."/>
        </authorList>
    </citation>
    <scope>NUCLEOTIDE SEQUENCE</scope>
    <source>
        <strain evidence="6">B-35</strain>
    </source>
</reference>
<accession>A0ABY6HW25</accession>
<dbReference type="SMART" id="SM00903">
    <property type="entry name" value="Flavin_Reduct"/>
    <property type="match status" value="1"/>
</dbReference>
<dbReference type="SUPFAM" id="SSF55136">
    <property type="entry name" value="Probable bacterial effector-binding domain"/>
    <property type="match status" value="1"/>
</dbReference>
<evidence type="ECO:0000256" key="2">
    <source>
        <dbReference type="ARBA" id="ARBA00022630"/>
    </source>
</evidence>
<dbReference type="Gene3D" id="2.30.110.10">
    <property type="entry name" value="Electron Transport, Fmn-binding Protein, Chain A"/>
    <property type="match status" value="1"/>
</dbReference>
<dbReference type="InterPro" id="IPR029442">
    <property type="entry name" value="GyrI-like"/>
</dbReference>
<comment type="cofactor">
    <cofactor evidence="1">
        <name>FMN</name>
        <dbReference type="ChEBI" id="CHEBI:58210"/>
    </cofactor>
</comment>
<keyword evidence="2" id="KW-0285">Flavoprotein</keyword>
<proteinExistence type="inferred from homology"/>
<dbReference type="SMART" id="SM00871">
    <property type="entry name" value="AraC_E_bind"/>
    <property type="match status" value="1"/>
</dbReference>
<evidence type="ECO:0000313" key="6">
    <source>
        <dbReference type="EMBL" id="UYP47586.1"/>
    </source>
</evidence>
<comment type="similarity">
    <text evidence="3">Belongs to the flavoredoxin family.</text>
</comment>
<dbReference type="Proteomes" id="UP001208689">
    <property type="component" value="Chromosome"/>
</dbReference>
<feature type="domain" description="AraC effector-binding" evidence="4">
    <location>
        <begin position="201"/>
        <end position="355"/>
    </location>
</feature>
<organism evidence="6 7">
    <name type="scientific">Candidatus Lokiarchaeum ossiferum</name>
    <dbReference type="NCBI Taxonomy" id="2951803"/>
    <lineage>
        <taxon>Archaea</taxon>
        <taxon>Promethearchaeati</taxon>
        <taxon>Promethearchaeota</taxon>
        <taxon>Promethearchaeia</taxon>
        <taxon>Promethearchaeales</taxon>
        <taxon>Promethearchaeaceae</taxon>
        <taxon>Candidatus Lokiarchaeum</taxon>
    </lineage>
</organism>
<dbReference type="PANTHER" id="PTHR43567:SF1">
    <property type="entry name" value="FLAVOREDOXIN"/>
    <property type="match status" value="1"/>
</dbReference>
<evidence type="ECO:0000256" key="3">
    <source>
        <dbReference type="ARBA" id="ARBA00038054"/>
    </source>
</evidence>
<name>A0ABY6HW25_9ARCH</name>
<protein>
    <recommendedName>
        <fullName evidence="8">Flavin reductase like domain-containing protein</fullName>
    </recommendedName>
</protein>
<dbReference type="Pfam" id="PF01613">
    <property type="entry name" value="Flavin_Reduct"/>
    <property type="match status" value="1"/>
</dbReference>
<dbReference type="EMBL" id="CP104013">
    <property type="protein sequence ID" value="UYP47586.1"/>
    <property type="molecule type" value="Genomic_DNA"/>
</dbReference>
<dbReference type="SUPFAM" id="SSF50475">
    <property type="entry name" value="FMN-binding split barrel"/>
    <property type="match status" value="1"/>
</dbReference>
<evidence type="ECO:0000259" key="5">
    <source>
        <dbReference type="SMART" id="SM00903"/>
    </source>
</evidence>
<evidence type="ECO:0008006" key="8">
    <source>
        <dbReference type="Google" id="ProtNLM"/>
    </source>
</evidence>
<dbReference type="InterPro" id="IPR052174">
    <property type="entry name" value="Flavoredoxin"/>
</dbReference>
<dbReference type="PANTHER" id="PTHR43567">
    <property type="entry name" value="FLAVOREDOXIN-RELATED-RELATED"/>
    <property type="match status" value="1"/>
</dbReference>
<evidence type="ECO:0000259" key="4">
    <source>
        <dbReference type="SMART" id="SM00871"/>
    </source>
</evidence>
<evidence type="ECO:0000256" key="1">
    <source>
        <dbReference type="ARBA" id="ARBA00001917"/>
    </source>
</evidence>
<feature type="domain" description="Flavin reductase like" evidence="5">
    <location>
        <begin position="12"/>
        <end position="148"/>
    </location>
</feature>